<reference evidence="6" key="1">
    <citation type="submission" date="2019-04" db="EMBL/GenBank/DDBJ databases">
        <title>Evolution of Biomass-Degrading Anaerobic Consortia Revealed by Metagenomics.</title>
        <authorList>
            <person name="Peng X."/>
        </authorList>
    </citation>
    <scope>NUCLEOTIDE SEQUENCE</scope>
    <source>
        <strain evidence="6">SIG551</strain>
    </source>
</reference>
<sequence>MKKKVLSVLLAASMAVSLGACGGTAAPAPAPSAASGASGAGKDTYHVTVIIKATDSSYWQTLLLGAKAAAEESNGKIKVTTDGPASETDIDKQVTILENAIAAKPDGIVLASISSTSTVPAVEQAVNAGIPVVTVDNKLETDAYTQHIATDHAAAAATAAADMVEQWKAKGIDPAGKKVALISADSGSAVNQARCKGFTDEIKRLVPGIVVLETQYCDNDIQKALDAADNLVLANQDLIGIFGDNNHMGDGIAKAMEQSKKGDKIVTYAFDSDDTEIDAIQNGNLTGIVVQDPFGMGYNGVLAAVSKLEGKELEKDKVSETTLVTKKNIQEDAVQKLLYPGK</sequence>
<evidence type="ECO:0000256" key="1">
    <source>
        <dbReference type="ARBA" id="ARBA00004196"/>
    </source>
</evidence>
<name>A0A928Q5N9_9FIRM</name>
<dbReference type="PROSITE" id="PS51257">
    <property type="entry name" value="PROKAR_LIPOPROTEIN"/>
    <property type="match status" value="1"/>
</dbReference>
<proteinExistence type="inferred from homology"/>
<comment type="caution">
    <text evidence="6">The sequence shown here is derived from an EMBL/GenBank/DDBJ whole genome shotgun (WGS) entry which is preliminary data.</text>
</comment>
<dbReference type="GO" id="GO:0030246">
    <property type="term" value="F:carbohydrate binding"/>
    <property type="evidence" value="ECO:0007669"/>
    <property type="project" value="UniProtKB-ARBA"/>
</dbReference>
<feature type="chain" id="PRO_5038483176" evidence="4">
    <location>
        <begin position="23"/>
        <end position="342"/>
    </location>
</feature>
<evidence type="ECO:0000256" key="2">
    <source>
        <dbReference type="ARBA" id="ARBA00007639"/>
    </source>
</evidence>
<evidence type="ECO:0000313" key="7">
    <source>
        <dbReference type="Proteomes" id="UP000754750"/>
    </source>
</evidence>
<dbReference type="PANTHER" id="PTHR46847">
    <property type="entry name" value="D-ALLOSE-BINDING PERIPLASMIC PROTEIN-RELATED"/>
    <property type="match status" value="1"/>
</dbReference>
<comment type="similarity">
    <text evidence="2">Belongs to the bacterial solute-binding protein 2 family.</text>
</comment>
<dbReference type="GO" id="GO:0030313">
    <property type="term" value="C:cell envelope"/>
    <property type="evidence" value="ECO:0007669"/>
    <property type="project" value="UniProtKB-SubCell"/>
</dbReference>
<comment type="subcellular location">
    <subcellularLocation>
        <location evidence="1">Cell envelope</location>
    </subcellularLocation>
</comment>
<protein>
    <submittedName>
        <fullName evidence="6">LacI family transcriptional regulator</fullName>
    </submittedName>
</protein>
<dbReference type="SUPFAM" id="SSF53822">
    <property type="entry name" value="Periplasmic binding protein-like I"/>
    <property type="match status" value="1"/>
</dbReference>
<accession>A0A928Q5N9</accession>
<evidence type="ECO:0000256" key="3">
    <source>
        <dbReference type="ARBA" id="ARBA00022729"/>
    </source>
</evidence>
<dbReference type="Proteomes" id="UP000754750">
    <property type="component" value="Unassembled WGS sequence"/>
</dbReference>
<evidence type="ECO:0000313" key="6">
    <source>
        <dbReference type="EMBL" id="MBE6834045.1"/>
    </source>
</evidence>
<dbReference type="RefSeq" id="WP_326840657.1">
    <property type="nucleotide sequence ID" value="NZ_SVNY01000005.1"/>
</dbReference>
<organism evidence="6 7">
    <name type="scientific">Faecalispora sporosphaeroides</name>
    <dbReference type="NCBI Taxonomy" id="1549"/>
    <lineage>
        <taxon>Bacteria</taxon>
        <taxon>Bacillati</taxon>
        <taxon>Bacillota</taxon>
        <taxon>Clostridia</taxon>
        <taxon>Eubacteriales</taxon>
        <taxon>Oscillospiraceae</taxon>
        <taxon>Faecalispora</taxon>
    </lineage>
</organism>
<dbReference type="AlphaFoldDB" id="A0A928Q5N9"/>
<dbReference type="EMBL" id="SVNY01000005">
    <property type="protein sequence ID" value="MBE6834045.1"/>
    <property type="molecule type" value="Genomic_DNA"/>
</dbReference>
<keyword evidence="3 4" id="KW-0732">Signal</keyword>
<dbReference type="Gene3D" id="3.40.50.2300">
    <property type="match status" value="2"/>
</dbReference>
<gene>
    <name evidence="6" type="ORF">E7512_10815</name>
</gene>
<dbReference type="InterPro" id="IPR025997">
    <property type="entry name" value="SBP_2_dom"/>
</dbReference>
<feature type="domain" description="Periplasmic binding protein" evidence="5">
    <location>
        <begin position="48"/>
        <end position="312"/>
    </location>
</feature>
<dbReference type="PANTHER" id="PTHR46847:SF1">
    <property type="entry name" value="D-ALLOSE-BINDING PERIPLASMIC PROTEIN-RELATED"/>
    <property type="match status" value="1"/>
</dbReference>
<dbReference type="InterPro" id="IPR028082">
    <property type="entry name" value="Peripla_BP_I"/>
</dbReference>
<evidence type="ECO:0000256" key="4">
    <source>
        <dbReference type="SAM" id="SignalP"/>
    </source>
</evidence>
<dbReference type="CDD" id="cd20008">
    <property type="entry name" value="PBP1_ABC_sugar_binding-like"/>
    <property type="match status" value="1"/>
</dbReference>
<feature type="signal peptide" evidence="4">
    <location>
        <begin position="1"/>
        <end position="22"/>
    </location>
</feature>
<dbReference type="Pfam" id="PF13407">
    <property type="entry name" value="Peripla_BP_4"/>
    <property type="match status" value="1"/>
</dbReference>
<evidence type="ECO:0000259" key="5">
    <source>
        <dbReference type="Pfam" id="PF13407"/>
    </source>
</evidence>